<dbReference type="InterPro" id="IPR037682">
    <property type="entry name" value="TonB_C"/>
</dbReference>
<evidence type="ECO:0000313" key="13">
    <source>
        <dbReference type="EMBL" id="MEJ2901393.1"/>
    </source>
</evidence>
<evidence type="ECO:0000256" key="10">
    <source>
        <dbReference type="SAM" id="MobiDB-lite"/>
    </source>
</evidence>
<evidence type="ECO:0000256" key="2">
    <source>
        <dbReference type="ARBA" id="ARBA00006555"/>
    </source>
</evidence>
<keyword evidence="14" id="KW-1185">Reference proteome</keyword>
<keyword evidence="8 11" id="KW-1133">Transmembrane helix</keyword>
<dbReference type="PANTHER" id="PTHR33446:SF2">
    <property type="entry name" value="PROTEIN TONB"/>
    <property type="match status" value="1"/>
</dbReference>
<name>A0ABU8NGM1_9SPHI</name>
<dbReference type="NCBIfam" id="TIGR01352">
    <property type="entry name" value="tonB_Cterm"/>
    <property type="match status" value="1"/>
</dbReference>
<evidence type="ECO:0000313" key="14">
    <source>
        <dbReference type="Proteomes" id="UP001378956"/>
    </source>
</evidence>
<organism evidence="13 14">
    <name type="scientific">Pedobacter panaciterrae</name>
    <dbReference type="NCBI Taxonomy" id="363849"/>
    <lineage>
        <taxon>Bacteria</taxon>
        <taxon>Pseudomonadati</taxon>
        <taxon>Bacteroidota</taxon>
        <taxon>Sphingobacteriia</taxon>
        <taxon>Sphingobacteriales</taxon>
        <taxon>Sphingobacteriaceae</taxon>
        <taxon>Pedobacter</taxon>
    </lineage>
</organism>
<keyword evidence="6 11" id="KW-0812">Transmembrane</keyword>
<gene>
    <name evidence="13" type="ORF">WAE58_03085</name>
</gene>
<evidence type="ECO:0000256" key="3">
    <source>
        <dbReference type="ARBA" id="ARBA00022448"/>
    </source>
</evidence>
<comment type="subcellular location">
    <subcellularLocation>
        <location evidence="1">Cell inner membrane</location>
        <topology evidence="1">Single-pass membrane protein</topology>
        <orientation evidence="1">Periplasmic side</orientation>
    </subcellularLocation>
</comment>
<dbReference type="Proteomes" id="UP001378956">
    <property type="component" value="Unassembled WGS sequence"/>
</dbReference>
<dbReference type="EMBL" id="JBBEUB010000001">
    <property type="protein sequence ID" value="MEJ2901393.1"/>
    <property type="molecule type" value="Genomic_DNA"/>
</dbReference>
<dbReference type="Pfam" id="PF03544">
    <property type="entry name" value="TonB_C"/>
    <property type="match status" value="1"/>
</dbReference>
<feature type="transmembrane region" description="Helical" evidence="11">
    <location>
        <begin position="41"/>
        <end position="59"/>
    </location>
</feature>
<keyword evidence="5" id="KW-0997">Cell inner membrane</keyword>
<dbReference type="PANTHER" id="PTHR33446">
    <property type="entry name" value="PROTEIN TONB-RELATED"/>
    <property type="match status" value="1"/>
</dbReference>
<feature type="region of interest" description="Disordered" evidence="10">
    <location>
        <begin position="147"/>
        <end position="178"/>
    </location>
</feature>
<keyword evidence="3" id="KW-0813">Transport</keyword>
<keyword evidence="4" id="KW-1003">Cell membrane</keyword>
<evidence type="ECO:0000256" key="5">
    <source>
        <dbReference type="ARBA" id="ARBA00022519"/>
    </source>
</evidence>
<proteinExistence type="inferred from homology"/>
<feature type="compositionally biased region" description="Gly residues" evidence="10">
    <location>
        <begin position="161"/>
        <end position="173"/>
    </location>
</feature>
<sequence>MFNISSNLHKAEWLDLVFRNRNKNYGAYALRSQSSGTTARALFIAAPLFVLFFAGPMIYKHFISKDADALIEPLKPDRVIDINIADRPIEKPKLQEKTEMPKTEPIKEKIKTVKPVSNPIVVDRPLITDPPTLEQIDHAAVGPVTQSGVETSLGSAPVEGNGNGIAPGNGVGNGEKEDTGIHEIGDIQAYPEFEGGMKAWAKFIQRNLRYPNAAQEVDAQGKVFISFVIEKDGSVSNVTVLKGIGYGCDEEAVRVISKSPKWKPGRQNDQNVRVRYNMPLSFTINR</sequence>
<evidence type="ECO:0000256" key="8">
    <source>
        <dbReference type="ARBA" id="ARBA00022989"/>
    </source>
</evidence>
<keyword evidence="7" id="KW-0653">Protein transport</keyword>
<keyword evidence="9 11" id="KW-0472">Membrane</keyword>
<evidence type="ECO:0000256" key="11">
    <source>
        <dbReference type="SAM" id="Phobius"/>
    </source>
</evidence>
<evidence type="ECO:0000256" key="9">
    <source>
        <dbReference type="ARBA" id="ARBA00023136"/>
    </source>
</evidence>
<accession>A0ABU8NGM1</accession>
<evidence type="ECO:0000259" key="12">
    <source>
        <dbReference type="PROSITE" id="PS52015"/>
    </source>
</evidence>
<reference evidence="13 14" key="1">
    <citation type="submission" date="2024-03" db="EMBL/GenBank/DDBJ databases">
        <title>Sequence of Lycoming College Course Isolates.</title>
        <authorList>
            <person name="Plotts O."/>
            <person name="Newman J."/>
        </authorList>
    </citation>
    <scope>NUCLEOTIDE SEQUENCE [LARGE SCALE GENOMIC DNA]</scope>
    <source>
        <strain evidence="13 14">CJB-3</strain>
    </source>
</reference>
<comment type="similarity">
    <text evidence="2">Belongs to the TonB family.</text>
</comment>
<dbReference type="RefSeq" id="WP_337715210.1">
    <property type="nucleotide sequence ID" value="NZ_JBBEUB010000001.1"/>
</dbReference>
<comment type="caution">
    <text evidence="13">The sequence shown here is derived from an EMBL/GenBank/DDBJ whole genome shotgun (WGS) entry which is preliminary data.</text>
</comment>
<feature type="domain" description="TonB C-terminal" evidence="12">
    <location>
        <begin position="195"/>
        <end position="286"/>
    </location>
</feature>
<dbReference type="InterPro" id="IPR006260">
    <property type="entry name" value="TonB/TolA_C"/>
</dbReference>
<dbReference type="PROSITE" id="PS52015">
    <property type="entry name" value="TONB_CTD"/>
    <property type="match status" value="1"/>
</dbReference>
<evidence type="ECO:0000256" key="6">
    <source>
        <dbReference type="ARBA" id="ARBA00022692"/>
    </source>
</evidence>
<evidence type="ECO:0000256" key="1">
    <source>
        <dbReference type="ARBA" id="ARBA00004383"/>
    </source>
</evidence>
<dbReference type="Gene3D" id="3.30.1150.10">
    <property type="match status" value="1"/>
</dbReference>
<evidence type="ECO:0000256" key="4">
    <source>
        <dbReference type="ARBA" id="ARBA00022475"/>
    </source>
</evidence>
<dbReference type="InterPro" id="IPR051045">
    <property type="entry name" value="TonB-dependent_transducer"/>
</dbReference>
<dbReference type="SUPFAM" id="SSF74653">
    <property type="entry name" value="TolA/TonB C-terminal domain"/>
    <property type="match status" value="1"/>
</dbReference>
<protein>
    <submittedName>
        <fullName evidence="13">TonB family protein</fullName>
    </submittedName>
</protein>
<evidence type="ECO:0000256" key="7">
    <source>
        <dbReference type="ARBA" id="ARBA00022927"/>
    </source>
</evidence>